<accession>A0AAD4FPU3</accession>
<feature type="short sequence motif" description="TonB C-terminal box" evidence="10">
    <location>
        <begin position="800"/>
        <end position="817"/>
    </location>
</feature>
<dbReference type="Gene3D" id="2.40.170.20">
    <property type="entry name" value="TonB-dependent receptor, beta-barrel domain"/>
    <property type="match status" value="1"/>
</dbReference>
<dbReference type="GO" id="GO:0009279">
    <property type="term" value="C:cell outer membrane"/>
    <property type="evidence" value="ECO:0007669"/>
    <property type="project" value="UniProtKB-SubCell"/>
</dbReference>
<keyword evidence="3 9" id="KW-1134">Transmembrane beta strand</keyword>
<feature type="domain" description="TonB-dependent receptor-like beta-barrel" evidence="13">
    <location>
        <begin position="355"/>
        <end position="787"/>
    </location>
</feature>
<dbReference type="InterPro" id="IPR039426">
    <property type="entry name" value="TonB-dep_rcpt-like"/>
</dbReference>
<evidence type="ECO:0000256" key="3">
    <source>
        <dbReference type="ARBA" id="ARBA00022452"/>
    </source>
</evidence>
<proteinExistence type="inferred from homology"/>
<evidence type="ECO:0000259" key="14">
    <source>
        <dbReference type="Pfam" id="PF07715"/>
    </source>
</evidence>
<evidence type="ECO:0000256" key="1">
    <source>
        <dbReference type="ARBA" id="ARBA00004571"/>
    </source>
</evidence>
<evidence type="ECO:0000256" key="5">
    <source>
        <dbReference type="ARBA" id="ARBA00022729"/>
    </source>
</evidence>
<comment type="caution">
    <text evidence="15">The sequence shown here is derived from an EMBL/GenBank/DDBJ whole genome shotgun (WGS) entry which is preliminary data.</text>
</comment>
<protein>
    <recommendedName>
        <fullName evidence="17">TonB-dependent receptor</fullName>
    </recommendedName>
</protein>
<evidence type="ECO:0000256" key="6">
    <source>
        <dbReference type="ARBA" id="ARBA00023077"/>
    </source>
</evidence>
<evidence type="ECO:0000313" key="16">
    <source>
        <dbReference type="Proteomes" id="UP000016487"/>
    </source>
</evidence>
<reference evidence="15" key="1">
    <citation type="journal article" date="2012" name="J. Bacteriol.">
        <title>Genome sequences of type strains of seven species of the marine bacterium Pseudoalteromonas.</title>
        <authorList>
            <person name="Xie B.B."/>
            <person name="Shu Y.L."/>
            <person name="Qin Q.L."/>
            <person name="Rong J.C."/>
            <person name="Zhang X.Y."/>
            <person name="Chen X.L."/>
            <person name="Shi M."/>
            <person name="He H.L."/>
            <person name="Zhou B.C."/>
            <person name="Zhang Y.Z."/>
        </authorList>
    </citation>
    <scope>NUCLEOTIDE SEQUENCE</scope>
    <source>
        <strain evidence="15">DSM 8771</strain>
    </source>
</reference>
<dbReference type="PANTHER" id="PTHR32552:SF90">
    <property type="entry name" value="METAL-PSEUDOPALINE RECEPTOR CNTO"/>
    <property type="match status" value="1"/>
</dbReference>
<dbReference type="PROSITE" id="PS52016">
    <property type="entry name" value="TONB_DEPENDENT_REC_3"/>
    <property type="match status" value="1"/>
</dbReference>
<dbReference type="InterPro" id="IPR037066">
    <property type="entry name" value="Plug_dom_sf"/>
</dbReference>
<name>A0AAD4FPU3_9GAMM</name>
<evidence type="ECO:0000256" key="11">
    <source>
        <dbReference type="RuleBase" id="RU003357"/>
    </source>
</evidence>
<reference evidence="15" key="2">
    <citation type="submission" date="2015-03" db="EMBL/GenBank/DDBJ databases">
        <title>Genome sequence of Pseudoalteromonas citrea.</title>
        <authorList>
            <person name="Xie B.-B."/>
            <person name="Rong J.-C."/>
            <person name="Qin Q.-L."/>
            <person name="Zhang Y.-Z."/>
        </authorList>
    </citation>
    <scope>NUCLEOTIDE SEQUENCE</scope>
    <source>
        <strain evidence="15">DSM 8771</strain>
    </source>
</reference>
<evidence type="ECO:0000259" key="13">
    <source>
        <dbReference type="Pfam" id="PF00593"/>
    </source>
</evidence>
<dbReference type="AlphaFoldDB" id="A0AAD4FPU3"/>
<dbReference type="PANTHER" id="PTHR32552">
    <property type="entry name" value="FERRICHROME IRON RECEPTOR-RELATED"/>
    <property type="match status" value="1"/>
</dbReference>
<dbReference type="InterPro" id="IPR012910">
    <property type="entry name" value="Plug_dom"/>
</dbReference>
<dbReference type="GO" id="GO:0015344">
    <property type="term" value="F:siderophore uptake transmembrane transporter activity"/>
    <property type="evidence" value="ECO:0007669"/>
    <property type="project" value="TreeGrafter"/>
</dbReference>
<feature type="signal peptide" evidence="12">
    <location>
        <begin position="1"/>
        <end position="22"/>
    </location>
</feature>
<dbReference type="Proteomes" id="UP000016487">
    <property type="component" value="Unassembled WGS sequence"/>
</dbReference>
<comment type="similarity">
    <text evidence="9 11">Belongs to the TonB-dependent receptor family.</text>
</comment>
<keyword evidence="5 12" id="KW-0732">Signal</keyword>
<dbReference type="Pfam" id="PF00593">
    <property type="entry name" value="TonB_dep_Rec_b-barrel"/>
    <property type="match status" value="1"/>
</dbReference>
<gene>
    <name evidence="15" type="ORF">PCIT_b0465</name>
</gene>
<evidence type="ECO:0000256" key="8">
    <source>
        <dbReference type="ARBA" id="ARBA00023237"/>
    </source>
</evidence>
<keyword evidence="6 11" id="KW-0798">TonB box</keyword>
<feature type="chain" id="PRO_5042195704" description="TonB-dependent receptor" evidence="12">
    <location>
        <begin position="23"/>
        <end position="817"/>
    </location>
</feature>
<keyword evidence="2 9" id="KW-0813">Transport</keyword>
<feature type="domain" description="TonB-dependent receptor plug" evidence="14">
    <location>
        <begin position="69"/>
        <end position="170"/>
    </location>
</feature>
<dbReference type="EMBL" id="AHBZ03000027">
    <property type="protein sequence ID" value="KAF7764460.1"/>
    <property type="molecule type" value="Genomic_DNA"/>
</dbReference>
<evidence type="ECO:0000256" key="12">
    <source>
        <dbReference type="SAM" id="SignalP"/>
    </source>
</evidence>
<evidence type="ECO:0000256" key="4">
    <source>
        <dbReference type="ARBA" id="ARBA00022692"/>
    </source>
</evidence>
<evidence type="ECO:0000256" key="10">
    <source>
        <dbReference type="PROSITE-ProRule" id="PRU10144"/>
    </source>
</evidence>
<comment type="subcellular location">
    <subcellularLocation>
        <location evidence="1 9">Cell outer membrane</location>
        <topology evidence="1 9">Multi-pass membrane protein</topology>
    </subcellularLocation>
</comment>
<evidence type="ECO:0000256" key="2">
    <source>
        <dbReference type="ARBA" id="ARBA00022448"/>
    </source>
</evidence>
<keyword evidence="4 9" id="KW-0812">Transmembrane</keyword>
<dbReference type="InterPro" id="IPR036942">
    <property type="entry name" value="Beta-barrel_TonB_sf"/>
</dbReference>
<organism evidence="15 16">
    <name type="scientific">Pseudoalteromonas citrea</name>
    <dbReference type="NCBI Taxonomy" id="43655"/>
    <lineage>
        <taxon>Bacteria</taxon>
        <taxon>Pseudomonadati</taxon>
        <taxon>Pseudomonadota</taxon>
        <taxon>Gammaproteobacteria</taxon>
        <taxon>Alteromonadales</taxon>
        <taxon>Pseudoalteromonadaceae</taxon>
        <taxon>Pseudoalteromonas</taxon>
    </lineage>
</organism>
<dbReference type="InterPro" id="IPR000531">
    <property type="entry name" value="Beta-barrel_TonB"/>
</dbReference>
<keyword evidence="7 9" id="KW-0472">Membrane</keyword>
<evidence type="ECO:0000256" key="7">
    <source>
        <dbReference type="ARBA" id="ARBA00023136"/>
    </source>
</evidence>
<dbReference type="Gene3D" id="2.170.130.10">
    <property type="entry name" value="TonB-dependent receptor, plug domain"/>
    <property type="match status" value="1"/>
</dbReference>
<evidence type="ECO:0000256" key="9">
    <source>
        <dbReference type="PROSITE-ProRule" id="PRU01360"/>
    </source>
</evidence>
<dbReference type="SUPFAM" id="SSF56935">
    <property type="entry name" value="Porins"/>
    <property type="match status" value="1"/>
</dbReference>
<dbReference type="InterPro" id="IPR010917">
    <property type="entry name" value="TonB_rcpt_CS"/>
</dbReference>
<dbReference type="RefSeq" id="WP_010361756.1">
    <property type="nucleotide sequence ID" value="NZ_AHBZ03000027.1"/>
</dbReference>
<keyword evidence="8 9" id="KW-0998">Cell outer membrane</keyword>
<dbReference type="PROSITE" id="PS01156">
    <property type="entry name" value="TONB_DEPENDENT_REC_2"/>
    <property type="match status" value="1"/>
</dbReference>
<evidence type="ECO:0008006" key="17">
    <source>
        <dbReference type="Google" id="ProtNLM"/>
    </source>
</evidence>
<dbReference type="Pfam" id="PF07715">
    <property type="entry name" value="Plug"/>
    <property type="match status" value="1"/>
</dbReference>
<evidence type="ECO:0000313" key="15">
    <source>
        <dbReference type="EMBL" id="KAF7764460.1"/>
    </source>
</evidence>
<sequence>MQLSRYGFSVSSLALSVQLALAAGVAVSTNVVAQEQHDSVKNVERISVYGRHNQLILDSGTATKSNMALMQTPAAVVVVDKALLADQAASTLQDAVRNVSGLSQAGNNYGIGDSLILRGLGVSYTYDGMYGGADLGNSFNPTRTLSNIESIEVLKGPATGLYGIGAAGGVINLVEKKPLAIEQYEVKAVAGAWDTYGLMLDASNVLSDKWAYRLVANHDSSDGFRSLGSERNELYATLSFEPNSNHRLLLSAAYIDDEVQVDSVGDPVRILNWDSINSAPGLVTADLLPNDSDADADGNLGIQLTDEQRAVLAASISANDGLHPLNLGESSLISPLSKPNKGEEKRIKLRHDWYFDNKSSLTQQVLYREYDSNLTRQTGAYNYVYWDRRGEINADPRAPILQDGNVYPYSARRQEYRKQIASEKTWQYFADLKLSWDYGSIVGEHLVSANYERRDMANKSWSIYDADGTAENKNALPYILDIRNPNWPTGDFEDYSPVLRSNYDKTLTAYGISAQEVLYVTDELTVRVGVAYTAIEQDYQHKGTDRSPLVGKEADTDDGGFTYNAGINYQFSEQLSTFVNFAKGRTAYGVLAAIVDTTGNTNIENRPDTESESIDLGLRFTALDEDLIGSVVWFDTRRTNLRYENELFNDNPDDPEYNIGVPQYFYDDENKSDGVEVDVNLAINDVLSMNANATWQDAIEIRSQKVSGQRKGIPKKLSSVWLNYDFMLDSLSAPLQVSLGVNYVGERTINSTSFGLPKATIKSFTRWDAALTYAADSYSVKLNLENLTDERYYSKALFLGGLPGNERNVKLTATYTF</sequence>